<dbReference type="Proteomes" id="UP001165393">
    <property type="component" value="Unassembled WGS sequence"/>
</dbReference>
<gene>
    <name evidence="2" type="ORF">NAF29_06920</name>
</gene>
<protein>
    <submittedName>
        <fullName evidence="2">Uncharacterized protein</fullName>
    </submittedName>
</protein>
<organism evidence="2 3">
    <name type="scientific">Echinimonas agarilytica</name>
    <dbReference type="NCBI Taxonomy" id="1215918"/>
    <lineage>
        <taxon>Bacteria</taxon>
        <taxon>Pseudomonadati</taxon>
        <taxon>Pseudomonadota</taxon>
        <taxon>Gammaproteobacteria</taxon>
        <taxon>Alteromonadales</taxon>
        <taxon>Echinimonadaceae</taxon>
        <taxon>Echinimonas</taxon>
    </lineage>
</organism>
<feature type="chain" id="PRO_5041467468" evidence="1">
    <location>
        <begin position="23"/>
        <end position="144"/>
    </location>
</feature>
<proteinExistence type="predicted"/>
<name>A0AA41W651_9GAMM</name>
<sequence>MMIFKKSAAALLTLFTIHPVYAQLDTYQWDVSSGASELSPHYKIYVSENGGPEQELQVLLSTPRDHEKDWQGNELEGRSFSYVNVSYENDNGPLNFRVVRTNGESDAVHIAPKSYGITPVANEEHSEVAFSVDQNQQYFSVHFE</sequence>
<comment type="caution">
    <text evidence="2">The sequence shown here is derived from an EMBL/GenBank/DDBJ whole genome shotgun (WGS) entry which is preliminary data.</text>
</comment>
<reference evidence="2 3" key="1">
    <citation type="journal article" date="2013" name="Antonie Van Leeuwenhoek">
        <title>Echinimonas agarilytica gen. nov., sp. nov., a new gammaproteobacterium isolated from the sea urchin Strongylocentrotus intermedius.</title>
        <authorList>
            <person name="Nedashkovskaya O.I."/>
            <person name="Stenkova A.M."/>
            <person name="Zhukova N.V."/>
            <person name="Van Trappen S."/>
            <person name="Lee J.S."/>
            <person name="Kim S.B."/>
        </authorList>
    </citation>
    <scope>NUCLEOTIDE SEQUENCE [LARGE SCALE GENOMIC DNA]</scope>
    <source>
        <strain evidence="2 3">KMM 6351</strain>
    </source>
</reference>
<evidence type="ECO:0000313" key="2">
    <source>
        <dbReference type="EMBL" id="MCM2679401.1"/>
    </source>
</evidence>
<dbReference type="Gene3D" id="2.60.350.10">
    <property type="entry name" value="Dextranase, N-terminal"/>
    <property type="match status" value="1"/>
</dbReference>
<feature type="signal peptide" evidence="1">
    <location>
        <begin position="1"/>
        <end position="22"/>
    </location>
</feature>
<accession>A0AA41W651</accession>
<dbReference type="AlphaFoldDB" id="A0AA41W651"/>
<keyword evidence="3" id="KW-1185">Reference proteome</keyword>
<dbReference type="InterPro" id="IPR035953">
    <property type="entry name" value="Dextranase_N-ter"/>
</dbReference>
<dbReference type="EMBL" id="JAMQGP010000002">
    <property type="protein sequence ID" value="MCM2679401.1"/>
    <property type="molecule type" value="Genomic_DNA"/>
</dbReference>
<evidence type="ECO:0000313" key="3">
    <source>
        <dbReference type="Proteomes" id="UP001165393"/>
    </source>
</evidence>
<keyword evidence="1" id="KW-0732">Signal</keyword>
<dbReference type="RefSeq" id="WP_251260748.1">
    <property type="nucleotide sequence ID" value="NZ_JAMQGP010000002.1"/>
</dbReference>
<evidence type="ECO:0000256" key="1">
    <source>
        <dbReference type="SAM" id="SignalP"/>
    </source>
</evidence>